<name>A0A8H7A6Q2_9EURO</name>
<dbReference type="AlphaFoldDB" id="A0A8H7A6Q2"/>
<organism evidence="1 2">
    <name type="scientific">Endocarpon pusillum</name>
    <dbReference type="NCBI Taxonomy" id="364733"/>
    <lineage>
        <taxon>Eukaryota</taxon>
        <taxon>Fungi</taxon>
        <taxon>Dikarya</taxon>
        <taxon>Ascomycota</taxon>
        <taxon>Pezizomycotina</taxon>
        <taxon>Eurotiomycetes</taxon>
        <taxon>Chaetothyriomycetidae</taxon>
        <taxon>Verrucariales</taxon>
        <taxon>Verrucariaceae</taxon>
        <taxon>Endocarpon</taxon>
    </lineage>
</organism>
<accession>A0A8H7A6Q2</accession>
<keyword evidence="2" id="KW-1185">Reference proteome</keyword>
<evidence type="ECO:0000313" key="2">
    <source>
        <dbReference type="Proteomes" id="UP000606974"/>
    </source>
</evidence>
<proteinExistence type="predicted"/>
<dbReference type="Proteomes" id="UP000606974">
    <property type="component" value="Unassembled WGS sequence"/>
</dbReference>
<reference evidence="1" key="1">
    <citation type="submission" date="2020-02" db="EMBL/GenBank/DDBJ databases">
        <authorList>
            <person name="Palmer J.M."/>
        </authorList>
    </citation>
    <scope>NUCLEOTIDE SEQUENCE</scope>
    <source>
        <strain evidence="1">EPUS1.4</strain>
        <tissue evidence="1">Thallus</tissue>
    </source>
</reference>
<gene>
    <name evidence="1" type="ORF">GJ744_004280</name>
</gene>
<dbReference type="EMBL" id="JAACFV010000195">
    <property type="protein sequence ID" value="KAF7503138.1"/>
    <property type="molecule type" value="Genomic_DNA"/>
</dbReference>
<evidence type="ECO:0000313" key="1">
    <source>
        <dbReference type="EMBL" id="KAF7503138.1"/>
    </source>
</evidence>
<protein>
    <submittedName>
        <fullName evidence="1">Uncharacterized protein</fullName>
    </submittedName>
</protein>
<sequence>MEILVRSQWTMITSRQCVGLKRRKRDLIRKATAQSIVQAQEIVHVIIIPCKNDYHFSSEFGLGDIVNQLVYRFLRELAVAKSVGFIYEKNFA</sequence>
<comment type="caution">
    <text evidence="1">The sequence shown here is derived from an EMBL/GenBank/DDBJ whole genome shotgun (WGS) entry which is preliminary data.</text>
</comment>